<dbReference type="SUPFAM" id="SSF101478">
    <property type="entry name" value="ADP-ribosylglycohydrolase"/>
    <property type="match status" value="1"/>
</dbReference>
<name>A0A6S7I2G0_PARCT</name>
<dbReference type="InterPro" id="IPR050216">
    <property type="entry name" value="LRR_domain-containing"/>
</dbReference>
<dbReference type="InterPro" id="IPR003591">
    <property type="entry name" value="Leu-rich_rpt_typical-subtyp"/>
</dbReference>
<dbReference type="OrthoDB" id="2021138at2759"/>
<accession>A0A6S7I2G0</accession>
<dbReference type="PANTHER" id="PTHR48051">
    <property type="match status" value="1"/>
</dbReference>
<dbReference type="PRINTS" id="PR00019">
    <property type="entry name" value="LEURICHRPT"/>
</dbReference>
<dbReference type="PANTHER" id="PTHR48051:SF54">
    <property type="entry name" value="LEUCINE-RICH REPEAT-CONTAINING PROTEIN"/>
    <property type="match status" value="1"/>
</dbReference>
<dbReference type="SMART" id="SM00369">
    <property type="entry name" value="LRR_TYP"/>
    <property type="match status" value="4"/>
</dbReference>
<dbReference type="Proteomes" id="UP001152795">
    <property type="component" value="Unassembled WGS sequence"/>
</dbReference>
<gene>
    <name evidence="1" type="ORF">PACLA_8A021965</name>
</gene>
<organism evidence="1 2">
    <name type="scientific">Paramuricea clavata</name>
    <name type="common">Red gorgonian</name>
    <name type="synonym">Violescent sea-whip</name>
    <dbReference type="NCBI Taxonomy" id="317549"/>
    <lineage>
        <taxon>Eukaryota</taxon>
        <taxon>Metazoa</taxon>
        <taxon>Cnidaria</taxon>
        <taxon>Anthozoa</taxon>
        <taxon>Octocorallia</taxon>
        <taxon>Malacalcyonacea</taxon>
        <taxon>Plexauridae</taxon>
        <taxon>Paramuricea</taxon>
    </lineage>
</organism>
<dbReference type="Gene3D" id="3.80.10.10">
    <property type="entry name" value="Ribonuclease Inhibitor"/>
    <property type="match status" value="1"/>
</dbReference>
<dbReference type="InterPro" id="IPR001611">
    <property type="entry name" value="Leu-rich_rpt"/>
</dbReference>
<dbReference type="Pfam" id="PF13855">
    <property type="entry name" value="LRR_8"/>
    <property type="match status" value="1"/>
</dbReference>
<sequence>MGNVEFTSHLEKDQLDSLSSEKLDLSRRLTSDQLEQHLRNVVIEENPGLTEIPARIFAQISFYETLIVSFHCITQIPQELPLQLPHLVHLNLNFNKITSLPESFGMLIHLEVLELSHNVLSKLPSSFSLLKSLQKLDLSNNKLRTFRDDIEKLQMLKKLNLNNNLLERIPLSLCLIDSLEVVVCLNNRLITPPQDVCNEGLVGIRQYFEKENALHSPPREDIVNIFPRIRKSDAFTHPNLNTAMTQYNEMQSQSFNMKMKVKTPLLPPSLATAFPPDELANKIIGCIYGAAIGSALGVSTDFLSKNECAFYYDKEQLSYSDIINDVHRSSLKKGCWAHSFDQMVSIFIIRRRSILREV</sequence>
<evidence type="ECO:0000313" key="1">
    <source>
        <dbReference type="EMBL" id="CAB4011089.1"/>
    </source>
</evidence>
<dbReference type="AlphaFoldDB" id="A0A6S7I2G0"/>
<dbReference type="SUPFAM" id="SSF52058">
    <property type="entry name" value="L domain-like"/>
    <property type="match status" value="1"/>
</dbReference>
<dbReference type="PROSITE" id="PS51450">
    <property type="entry name" value="LRR"/>
    <property type="match status" value="4"/>
</dbReference>
<proteinExistence type="predicted"/>
<evidence type="ECO:0000313" key="2">
    <source>
        <dbReference type="Proteomes" id="UP001152795"/>
    </source>
</evidence>
<keyword evidence="2" id="KW-1185">Reference proteome</keyword>
<comment type="caution">
    <text evidence="1">The sequence shown here is derived from an EMBL/GenBank/DDBJ whole genome shotgun (WGS) entry which is preliminary data.</text>
</comment>
<reference evidence="1" key="1">
    <citation type="submission" date="2020-04" db="EMBL/GenBank/DDBJ databases">
        <authorList>
            <person name="Alioto T."/>
            <person name="Alioto T."/>
            <person name="Gomez Garrido J."/>
        </authorList>
    </citation>
    <scope>NUCLEOTIDE SEQUENCE</scope>
    <source>
        <strain evidence="1">A484AB</strain>
    </source>
</reference>
<dbReference type="InterPro" id="IPR032675">
    <property type="entry name" value="LRR_dom_sf"/>
</dbReference>
<dbReference type="Gene3D" id="1.10.4080.10">
    <property type="entry name" value="ADP-ribosylation/Crystallin J1"/>
    <property type="match status" value="1"/>
</dbReference>
<dbReference type="InterPro" id="IPR036705">
    <property type="entry name" value="Ribosyl_crysJ1_sf"/>
</dbReference>
<dbReference type="EMBL" id="CACRXK020007023">
    <property type="protein sequence ID" value="CAB4011089.1"/>
    <property type="molecule type" value="Genomic_DNA"/>
</dbReference>
<protein>
    <submittedName>
        <fullName evidence="1">P53-induced with a death, partial</fullName>
    </submittedName>
</protein>
<dbReference type="GO" id="GO:0005737">
    <property type="term" value="C:cytoplasm"/>
    <property type="evidence" value="ECO:0007669"/>
    <property type="project" value="TreeGrafter"/>
</dbReference>